<gene>
    <name evidence="2" type="ORF">APHIGO_LOCUS1269</name>
</gene>
<dbReference type="AlphaFoldDB" id="A0A9P0NBT3"/>
<evidence type="ECO:0000256" key="1">
    <source>
        <dbReference type="SAM" id="MobiDB-lite"/>
    </source>
</evidence>
<reference evidence="2" key="2">
    <citation type="submission" date="2022-10" db="EMBL/GenBank/DDBJ databases">
        <authorList>
            <consortium name="ENA_rothamsted_submissions"/>
            <consortium name="culmorum"/>
            <person name="King R."/>
        </authorList>
    </citation>
    <scope>NUCLEOTIDE SEQUENCE</scope>
</reference>
<feature type="region of interest" description="Disordered" evidence="1">
    <location>
        <begin position="1"/>
        <end position="44"/>
    </location>
</feature>
<protein>
    <submittedName>
        <fullName evidence="2">Uncharacterized protein</fullName>
    </submittedName>
</protein>
<dbReference type="Proteomes" id="UP001154329">
    <property type="component" value="Chromosome 1"/>
</dbReference>
<feature type="compositionally biased region" description="Acidic residues" evidence="1">
    <location>
        <begin position="1"/>
        <end position="14"/>
    </location>
</feature>
<evidence type="ECO:0000313" key="3">
    <source>
        <dbReference type="Proteomes" id="UP001154329"/>
    </source>
</evidence>
<proteinExistence type="predicted"/>
<keyword evidence="3" id="KW-1185">Reference proteome</keyword>
<evidence type="ECO:0000313" key="2">
    <source>
        <dbReference type="EMBL" id="CAH1710614.1"/>
    </source>
</evidence>
<reference evidence="2" key="1">
    <citation type="submission" date="2022-02" db="EMBL/GenBank/DDBJ databases">
        <authorList>
            <person name="King R."/>
        </authorList>
    </citation>
    <scope>NUCLEOTIDE SEQUENCE</scope>
</reference>
<dbReference type="EMBL" id="OU899034">
    <property type="protein sequence ID" value="CAH1710614.1"/>
    <property type="molecule type" value="Genomic_DNA"/>
</dbReference>
<accession>A0A9P0NBT3</accession>
<organism evidence="2 3">
    <name type="scientific">Aphis gossypii</name>
    <name type="common">Cotton aphid</name>
    <dbReference type="NCBI Taxonomy" id="80765"/>
    <lineage>
        <taxon>Eukaryota</taxon>
        <taxon>Metazoa</taxon>
        <taxon>Ecdysozoa</taxon>
        <taxon>Arthropoda</taxon>
        <taxon>Hexapoda</taxon>
        <taxon>Insecta</taxon>
        <taxon>Pterygota</taxon>
        <taxon>Neoptera</taxon>
        <taxon>Paraneoptera</taxon>
        <taxon>Hemiptera</taxon>
        <taxon>Sternorrhyncha</taxon>
        <taxon>Aphidomorpha</taxon>
        <taxon>Aphidoidea</taxon>
        <taxon>Aphididae</taxon>
        <taxon>Aphidini</taxon>
        <taxon>Aphis</taxon>
        <taxon>Aphis</taxon>
    </lineage>
</organism>
<sequence>MTDDDVTDMQEDELLNMPKNRSRRVSLSSSRKSNGMTNTPPSASIKRLRKPVNRFGDIVDLNEITLDCLDSSEKKHLRQSVTPRSGSKACRSILQDIPENKEIEISTPKPPRKTPKSYVKNLTASVGKRLNGGARIPCSALEKARENLHLHAAPKHLPCREFEYKSIHSFLVRKINVELTGVCILVVFLVLEKQQQLRV</sequence>
<name>A0A9P0NBT3_APHGO</name>